<dbReference type="Proteomes" id="UP000249304">
    <property type="component" value="Unassembled WGS sequence"/>
</dbReference>
<dbReference type="InterPro" id="IPR029058">
    <property type="entry name" value="AB_hydrolase_fold"/>
</dbReference>
<dbReference type="EMBL" id="POUD01000052">
    <property type="protein sequence ID" value="PZG18467.1"/>
    <property type="molecule type" value="Genomic_DNA"/>
</dbReference>
<dbReference type="GO" id="GO:0016787">
    <property type="term" value="F:hydrolase activity"/>
    <property type="evidence" value="ECO:0007669"/>
    <property type="project" value="InterPro"/>
</dbReference>
<proteinExistence type="predicted"/>
<evidence type="ECO:0000259" key="1">
    <source>
        <dbReference type="Pfam" id="PF02129"/>
    </source>
</evidence>
<dbReference type="OrthoDB" id="5902829at2"/>
<dbReference type="RefSeq" id="WP_111179599.1">
    <property type="nucleotide sequence ID" value="NZ_POUD01000052.1"/>
</dbReference>
<dbReference type="InterPro" id="IPR051411">
    <property type="entry name" value="Polyketide_trans_af380"/>
</dbReference>
<feature type="domain" description="Xaa-Pro dipeptidyl-peptidase-like" evidence="1">
    <location>
        <begin position="10"/>
        <end position="165"/>
    </location>
</feature>
<dbReference type="Gene3D" id="3.40.50.1820">
    <property type="entry name" value="alpha/beta hydrolase"/>
    <property type="match status" value="1"/>
</dbReference>
<dbReference type="SUPFAM" id="SSF53474">
    <property type="entry name" value="alpha/beta-Hydrolases"/>
    <property type="match status" value="1"/>
</dbReference>
<comment type="caution">
    <text evidence="2">The sequence shown here is derived from an EMBL/GenBank/DDBJ whole genome shotgun (WGS) entry which is preliminary data.</text>
</comment>
<evidence type="ECO:0000313" key="3">
    <source>
        <dbReference type="Proteomes" id="UP000249304"/>
    </source>
</evidence>
<organism evidence="2 3">
    <name type="scientific">Nonomuraea aridisoli</name>
    <dbReference type="NCBI Taxonomy" id="2070368"/>
    <lineage>
        <taxon>Bacteria</taxon>
        <taxon>Bacillati</taxon>
        <taxon>Actinomycetota</taxon>
        <taxon>Actinomycetes</taxon>
        <taxon>Streptosporangiales</taxon>
        <taxon>Streptosporangiaceae</taxon>
        <taxon>Nonomuraea</taxon>
    </lineage>
</organism>
<dbReference type="PANTHER" id="PTHR47751:SF1">
    <property type="entry name" value="SUPERFAMILY HYDROLASE, PUTATIVE (AFU_ORTHOLOGUE AFUA_2G16580)-RELATED"/>
    <property type="match status" value="1"/>
</dbReference>
<evidence type="ECO:0000313" key="2">
    <source>
        <dbReference type="EMBL" id="PZG18467.1"/>
    </source>
</evidence>
<reference evidence="2 3" key="1">
    <citation type="submission" date="2018-01" db="EMBL/GenBank/DDBJ databases">
        <title>Draft genome sequence of Nonomuraea sp. KC333.</title>
        <authorList>
            <person name="Sahin N."/>
            <person name="Saygin H."/>
            <person name="Ay H."/>
        </authorList>
    </citation>
    <scope>NUCLEOTIDE SEQUENCE [LARGE SCALE GENOMIC DNA]</scope>
    <source>
        <strain evidence="2 3">KC333</strain>
    </source>
</reference>
<dbReference type="AlphaFoldDB" id="A0A2W2FA55"/>
<keyword evidence="3" id="KW-1185">Reference proteome</keyword>
<name>A0A2W2FA55_9ACTN</name>
<dbReference type="Gene3D" id="1.10.10.800">
    <property type="match status" value="1"/>
</dbReference>
<dbReference type="PANTHER" id="PTHR47751">
    <property type="entry name" value="SUPERFAMILY HYDROLASE, PUTATIVE (AFU_ORTHOLOGUE AFUA_2G16580)-RELATED"/>
    <property type="match status" value="1"/>
</dbReference>
<dbReference type="InterPro" id="IPR000383">
    <property type="entry name" value="Xaa-Pro-like_dom"/>
</dbReference>
<gene>
    <name evidence="2" type="ORF">C1J01_15115</name>
</gene>
<accession>A0A2W2FA55</accession>
<dbReference type="Pfam" id="PF02129">
    <property type="entry name" value="Peptidase_S15"/>
    <property type="match status" value="1"/>
</dbReference>
<protein>
    <recommendedName>
        <fullName evidence="1">Xaa-Pro dipeptidyl-peptidase-like domain-containing protein</fullName>
    </recommendedName>
</protein>
<sequence>MKTTVSFTSDGLTLAGHLYIPDHATEGAPGPAIVVGHPMTGLKEQTAGLYAERLARNGFVTLAFDSAHWGESEGEPRFLENPARRVEDLKNAVTFLSNLPEVDEDRIGGLGICAAGGYIIPAVATDHRIKAVATVSAAEEGSWFRDGLAHSQAPEVLQNLLDQAAAARTAEARGEPVRRMPIHPETRPERGEVKKSLTRHIYDGWEYYRTERAYHPRTENWFALRSIDLLAQFDGFRFVHLIAPRPLLMIAGTEAVSDYFSIEAIERAAEPKELYWIEGASHVDLYDKDEYVTPAIAKLTEFYDTALNSRKSSAAA</sequence>